<evidence type="ECO:0000313" key="2">
    <source>
        <dbReference type="Proteomes" id="UP000275777"/>
    </source>
</evidence>
<dbReference type="Proteomes" id="UP000275777">
    <property type="component" value="Chromosome"/>
</dbReference>
<accession>A0A3S5DLC4</accession>
<dbReference type="Gene3D" id="1.20.1720.10">
    <property type="entry name" value="Multidrug resistance protein D"/>
    <property type="match status" value="1"/>
</dbReference>
<organism evidence="1 2">
    <name type="scientific">Chromobacterium violaceum</name>
    <dbReference type="NCBI Taxonomy" id="536"/>
    <lineage>
        <taxon>Bacteria</taxon>
        <taxon>Pseudomonadati</taxon>
        <taxon>Pseudomonadota</taxon>
        <taxon>Betaproteobacteria</taxon>
        <taxon>Neisseriales</taxon>
        <taxon>Chromobacteriaceae</taxon>
        <taxon>Chromobacterium</taxon>
    </lineage>
</organism>
<evidence type="ECO:0000313" key="1">
    <source>
        <dbReference type="EMBL" id="VEB41675.1"/>
    </source>
</evidence>
<name>A0A3S5DLC4_CHRVL</name>
<gene>
    <name evidence="1" type="ORF">NCTC9695_02108</name>
</gene>
<sequence length="73" mass="7333">MAGVVIAFGIAIPNILSQALRDYRDQAGAAGALFGLSYYLLLGAMLALAGAAQNLGLALSACAAAALFCRTSK</sequence>
<protein>
    <submittedName>
        <fullName evidence="1">Uncharacterized protein</fullName>
    </submittedName>
</protein>
<reference evidence="1 2" key="1">
    <citation type="submission" date="2018-12" db="EMBL/GenBank/DDBJ databases">
        <authorList>
            <consortium name="Pathogen Informatics"/>
        </authorList>
    </citation>
    <scope>NUCLEOTIDE SEQUENCE [LARGE SCALE GENOMIC DNA]</scope>
    <source>
        <strain evidence="1 2">NCTC9695</strain>
    </source>
</reference>
<dbReference type="AlphaFoldDB" id="A0A3S5DLC4"/>
<dbReference type="EMBL" id="LR134182">
    <property type="protein sequence ID" value="VEB41675.1"/>
    <property type="molecule type" value="Genomic_DNA"/>
</dbReference>
<proteinExistence type="predicted"/>